<dbReference type="AlphaFoldDB" id="A0A1W6ZYQ4"/>
<keyword evidence="6" id="KW-0411">Iron-sulfur</keyword>
<dbReference type="Proteomes" id="UP000194137">
    <property type="component" value="Chromosome"/>
</dbReference>
<reference evidence="7 8" key="1">
    <citation type="submission" date="2017-05" db="EMBL/GenBank/DDBJ databases">
        <title>Full genome sequence of Pseudorhodoplanes sinuspersici.</title>
        <authorList>
            <person name="Dastgheib S.M.M."/>
            <person name="Shavandi M."/>
            <person name="Tirandaz H."/>
        </authorList>
    </citation>
    <scope>NUCLEOTIDE SEQUENCE [LARGE SCALE GENOMIC DNA]</scope>
    <source>
        <strain evidence="7 8">RIPI110</strain>
    </source>
</reference>
<keyword evidence="5" id="KW-0408">Iron</keyword>
<dbReference type="RefSeq" id="WP_086090872.1">
    <property type="nucleotide sequence ID" value="NZ_CP021112.1"/>
</dbReference>
<comment type="similarity">
    <text evidence="1">Belongs to the bacterial ring-hydroxylating dioxygenase alpha subunit family.</text>
</comment>
<dbReference type="Pfam" id="PF00848">
    <property type="entry name" value="Ring_hydroxyl_A"/>
    <property type="match status" value="1"/>
</dbReference>
<dbReference type="STRING" id="1235591.CAK95_27520"/>
<dbReference type="SUPFAM" id="SSF55961">
    <property type="entry name" value="Bet v1-like"/>
    <property type="match status" value="1"/>
</dbReference>
<sequence length="449" mass="50459">MSNAISAPQPIEMPIGADDIRALIRPDHVHRRAYADPQIFAMEQERIFGRLWIYVAHESQLKQPGDFIRTRLSKYEVLVTRHNDGQIYVLHNRCPHRGARLCMVDGGTSRTFSCPYHAWVFRPDGSLSSVPHPKSYPANFSITDPQNHMQRIANVQSYRGFVFANLSDNPPPLLEHLGPMTDVIDNLVDRAPDGEVEIADSSFSLEYSGNWKLHLENAADIFHPTFVHSSSVIPARKAPANASILDQDQTREMLLANGFGFKEWEGIQLSGLDSGHTYMTSFYNQGVLANQNEDPVSAKYRALLAEKIGVERANSVLGMTRFNNIIYPNLIINAQYQQMRVTIPLSVDRTLVRIHCFRLKGAPDEMFHRAVRFLTTIGSPASMIFSDDVEMLERCQRGLATETGPWIDFSRGLDNDQTDADGSVSGAASEMPMRVQFKAWLKHMTAEAA</sequence>
<dbReference type="KEGG" id="psin:CAK95_27520"/>
<dbReference type="Gene3D" id="3.90.380.10">
    <property type="entry name" value="Naphthalene 1,2-dioxygenase Alpha Subunit, Chain A, domain 1"/>
    <property type="match status" value="1"/>
</dbReference>
<dbReference type="GO" id="GO:0005506">
    <property type="term" value="F:iron ion binding"/>
    <property type="evidence" value="ECO:0007669"/>
    <property type="project" value="InterPro"/>
</dbReference>
<dbReference type="PANTHER" id="PTHR43756">
    <property type="entry name" value="CHOLINE MONOOXYGENASE, CHLOROPLASTIC"/>
    <property type="match status" value="1"/>
</dbReference>
<dbReference type="Pfam" id="PF00355">
    <property type="entry name" value="Rieske"/>
    <property type="match status" value="1"/>
</dbReference>
<dbReference type="InterPro" id="IPR015879">
    <property type="entry name" value="Ring_hydroxy_dOase_asu_C_dom"/>
</dbReference>
<dbReference type="SUPFAM" id="SSF50022">
    <property type="entry name" value="ISP domain"/>
    <property type="match status" value="1"/>
</dbReference>
<evidence type="ECO:0000313" key="7">
    <source>
        <dbReference type="EMBL" id="ARQ02440.1"/>
    </source>
</evidence>
<organism evidence="7 8">
    <name type="scientific">Pseudorhodoplanes sinuspersici</name>
    <dbReference type="NCBI Taxonomy" id="1235591"/>
    <lineage>
        <taxon>Bacteria</taxon>
        <taxon>Pseudomonadati</taxon>
        <taxon>Pseudomonadota</taxon>
        <taxon>Alphaproteobacteria</taxon>
        <taxon>Hyphomicrobiales</taxon>
        <taxon>Pseudorhodoplanes</taxon>
    </lineage>
</organism>
<evidence type="ECO:0000256" key="4">
    <source>
        <dbReference type="ARBA" id="ARBA00023002"/>
    </source>
</evidence>
<evidence type="ECO:0000256" key="1">
    <source>
        <dbReference type="ARBA" id="ARBA00008751"/>
    </source>
</evidence>
<keyword evidence="2" id="KW-0001">2Fe-2S</keyword>
<evidence type="ECO:0000256" key="3">
    <source>
        <dbReference type="ARBA" id="ARBA00022723"/>
    </source>
</evidence>
<dbReference type="GO" id="GO:0051537">
    <property type="term" value="F:2 iron, 2 sulfur cluster binding"/>
    <property type="evidence" value="ECO:0007669"/>
    <property type="project" value="UniProtKB-KW"/>
</dbReference>
<dbReference type="Gene3D" id="2.102.10.10">
    <property type="entry name" value="Rieske [2Fe-2S] iron-sulphur domain"/>
    <property type="match status" value="1"/>
</dbReference>
<keyword evidence="8" id="KW-1185">Reference proteome</keyword>
<dbReference type="PANTHER" id="PTHR43756:SF1">
    <property type="entry name" value="3-PHENYLPROPIONATE_CINNAMIC ACID DIOXYGENASE SUBUNIT ALPHA"/>
    <property type="match status" value="1"/>
</dbReference>
<dbReference type="InterPro" id="IPR017941">
    <property type="entry name" value="Rieske_2Fe-2S"/>
</dbReference>
<gene>
    <name evidence="7" type="ORF">CAK95_27520</name>
</gene>
<evidence type="ECO:0000313" key="8">
    <source>
        <dbReference type="Proteomes" id="UP000194137"/>
    </source>
</evidence>
<evidence type="ECO:0000256" key="5">
    <source>
        <dbReference type="ARBA" id="ARBA00023004"/>
    </source>
</evidence>
<dbReference type="InterPro" id="IPR036922">
    <property type="entry name" value="Rieske_2Fe-2S_sf"/>
</dbReference>
<evidence type="ECO:0000256" key="2">
    <source>
        <dbReference type="ARBA" id="ARBA00022714"/>
    </source>
</evidence>
<dbReference type="GO" id="GO:0016491">
    <property type="term" value="F:oxidoreductase activity"/>
    <property type="evidence" value="ECO:0007669"/>
    <property type="project" value="UniProtKB-KW"/>
</dbReference>
<dbReference type="InterPro" id="IPR001663">
    <property type="entry name" value="Rng_hydr_dOase-A"/>
</dbReference>
<proteinExistence type="inferred from homology"/>
<dbReference type="PRINTS" id="PR00090">
    <property type="entry name" value="RNGDIOXGNASE"/>
</dbReference>
<accession>A0A1W6ZYQ4</accession>
<dbReference type="PROSITE" id="PS51296">
    <property type="entry name" value="RIESKE"/>
    <property type="match status" value="1"/>
</dbReference>
<evidence type="ECO:0000256" key="6">
    <source>
        <dbReference type="ARBA" id="ARBA00023014"/>
    </source>
</evidence>
<dbReference type="OrthoDB" id="7456916at2"/>
<protein>
    <submittedName>
        <fullName evidence="7">Uncharacterized protein</fullName>
    </submittedName>
</protein>
<dbReference type="EMBL" id="CP021112">
    <property type="protein sequence ID" value="ARQ02440.1"/>
    <property type="molecule type" value="Genomic_DNA"/>
</dbReference>
<name>A0A1W6ZYQ4_9HYPH</name>
<keyword evidence="3" id="KW-0479">Metal-binding</keyword>
<keyword evidence="4" id="KW-0560">Oxidoreductase</keyword>